<name>A0A075HX98_9ARCH</name>
<dbReference type="PANTHER" id="PTHR48090">
    <property type="entry name" value="UNDECAPRENYL-PHOSPHATE 4-DEOXY-4-FORMAMIDO-L-ARABINOSE TRANSFERASE-RELATED"/>
    <property type="match status" value="1"/>
</dbReference>
<protein>
    <submittedName>
        <fullName evidence="2">Glycosyl transferase</fullName>
    </submittedName>
</protein>
<dbReference type="InterPro" id="IPR029044">
    <property type="entry name" value="Nucleotide-diphossugar_trans"/>
</dbReference>
<dbReference type="InterPro" id="IPR001173">
    <property type="entry name" value="Glyco_trans_2-like"/>
</dbReference>
<sequence length="237" mass="27052">MNPQHQIKVSVIIPVYNEEKTIIDVLEKVNHQKINSISMEIIVINDGSKDHSLELLKNNPKLYTKLINLEKNKGKGGAVREGLKSAVGDYILFQDADMEYDPVEYEKLLEPIIKQDADIVMGSRLKGQEHGGYARNRIGNNFITSLFNLLNNTSFTDIYSGYLIFRRSNIIPSKLRTDGWEQQAEILSKIIRNSSKIYDVPIVYHGRTYEEGKKIKPRHILGIIGTIIREKISPTEN</sequence>
<proteinExistence type="predicted"/>
<dbReference type="Gene3D" id="3.90.550.10">
    <property type="entry name" value="Spore Coat Polysaccharide Biosynthesis Protein SpsA, Chain A"/>
    <property type="match status" value="1"/>
</dbReference>
<dbReference type="Pfam" id="PF00535">
    <property type="entry name" value="Glycos_transf_2"/>
    <property type="match status" value="1"/>
</dbReference>
<dbReference type="EMBL" id="KF901161">
    <property type="protein sequence ID" value="AIF20304.1"/>
    <property type="molecule type" value="Genomic_DNA"/>
</dbReference>
<dbReference type="GO" id="GO:0016740">
    <property type="term" value="F:transferase activity"/>
    <property type="evidence" value="ECO:0007669"/>
    <property type="project" value="UniProtKB-KW"/>
</dbReference>
<keyword evidence="2" id="KW-0808">Transferase</keyword>
<evidence type="ECO:0000259" key="1">
    <source>
        <dbReference type="Pfam" id="PF00535"/>
    </source>
</evidence>
<feature type="domain" description="Glycosyltransferase 2-like" evidence="1">
    <location>
        <begin position="10"/>
        <end position="168"/>
    </location>
</feature>
<organism evidence="2">
    <name type="scientific">uncultured marine thaumarchaeote KM3_89_C12</name>
    <dbReference type="NCBI Taxonomy" id="1456339"/>
    <lineage>
        <taxon>Archaea</taxon>
        <taxon>Nitrososphaerota</taxon>
        <taxon>environmental samples</taxon>
    </lineage>
</organism>
<dbReference type="SUPFAM" id="SSF53448">
    <property type="entry name" value="Nucleotide-diphospho-sugar transferases"/>
    <property type="match status" value="1"/>
</dbReference>
<dbReference type="AlphaFoldDB" id="A0A075HX98"/>
<evidence type="ECO:0000313" key="2">
    <source>
        <dbReference type="EMBL" id="AIF20304.1"/>
    </source>
</evidence>
<dbReference type="CDD" id="cd04179">
    <property type="entry name" value="DPM_DPG-synthase_like"/>
    <property type="match status" value="1"/>
</dbReference>
<dbReference type="InterPro" id="IPR050256">
    <property type="entry name" value="Glycosyltransferase_2"/>
</dbReference>
<accession>A0A075HX98</accession>
<reference evidence="2" key="1">
    <citation type="journal article" date="2014" name="Genome Biol. Evol.">
        <title>Pangenome evidence for extensive interdomain horizontal transfer affecting lineage core and shell genes in uncultured planktonic thaumarchaeota and euryarchaeota.</title>
        <authorList>
            <person name="Deschamps P."/>
            <person name="Zivanovic Y."/>
            <person name="Moreira D."/>
            <person name="Rodriguez-Valera F."/>
            <person name="Lopez-Garcia P."/>
        </authorList>
    </citation>
    <scope>NUCLEOTIDE SEQUENCE</scope>
</reference>
<dbReference type="PANTHER" id="PTHR48090:SF7">
    <property type="entry name" value="RFBJ PROTEIN"/>
    <property type="match status" value="1"/>
</dbReference>